<name>A0A9W9F971_9EURO</name>
<reference evidence="2" key="2">
    <citation type="journal article" date="2023" name="IMA Fungus">
        <title>Comparative genomic study of the Penicillium genus elucidates a diverse pangenome and 15 lateral gene transfer events.</title>
        <authorList>
            <person name="Petersen C."/>
            <person name="Sorensen T."/>
            <person name="Nielsen M.R."/>
            <person name="Sondergaard T.E."/>
            <person name="Sorensen J.L."/>
            <person name="Fitzpatrick D.A."/>
            <person name="Frisvad J.C."/>
            <person name="Nielsen K.L."/>
        </authorList>
    </citation>
    <scope>NUCLEOTIDE SEQUENCE</scope>
    <source>
        <strain evidence="2">IBT 34128</strain>
    </source>
</reference>
<gene>
    <name evidence="2" type="ORF">NUU61_005201</name>
</gene>
<evidence type="ECO:0000313" key="3">
    <source>
        <dbReference type="Proteomes" id="UP001141434"/>
    </source>
</evidence>
<feature type="chain" id="PRO_5040847619" description="Lysine-specific metallo-endopeptidase domain-containing protein" evidence="1">
    <location>
        <begin position="26"/>
        <end position="368"/>
    </location>
</feature>
<reference evidence="2" key="1">
    <citation type="submission" date="2022-11" db="EMBL/GenBank/DDBJ databases">
        <authorList>
            <person name="Petersen C."/>
        </authorList>
    </citation>
    <scope>NUCLEOTIDE SEQUENCE</scope>
    <source>
        <strain evidence="2">IBT 34128</strain>
    </source>
</reference>
<keyword evidence="1" id="KW-0732">Signal</keyword>
<dbReference type="EMBL" id="JAPMSZ010000007">
    <property type="protein sequence ID" value="KAJ5095845.1"/>
    <property type="molecule type" value="Genomic_DNA"/>
</dbReference>
<dbReference type="OrthoDB" id="4365670at2759"/>
<feature type="signal peptide" evidence="1">
    <location>
        <begin position="1"/>
        <end position="25"/>
    </location>
</feature>
<evidence type="ECO:0008006" key="4">
    <source>
        <dbReference type="Google" id="ProtNLM"/>
    </source>
</evidence>
<protein>
    <recommendedName>
        <fullName evidence="4">Lysine-specific metallo-endopeptidase domain-containing protein</fullName>
    </recommendedName>
</protein>
<dbReference type="AlphaFoldDB" id="A0A9W9F971"/>
<dbReference type="GO" id="GO:0008237">
    <property type="term" value="F:metallopeptidase activity"/>
    <property type="evidence" value="ECO:0007669"/>
    <property type="project" value="InterPro"/>
</dbReference>
<dbReference type="RefSeq" id="XP_056511396.1">
    <property type="nucleotide sequence ID" value="XM_056655783.1"/>
</dbReference>
<evidence type="ECO:0000256" key="1">
    <source>
        <dbReference type="SAM" id="SignalP"/>
    </source>
</evidence>
<accession>A0A9W9F971</accession>
<organism evidence="2 3">
    <name type="scientific">Penicillium alfredii</name>
    <dbReference type="NCBI Taxonomy" id="1506179"/>
    <lineage>
        <taxon>Eukaryota</taxon>
        <taxon>Fungi</taxon>
        <taxon>Dikarya</taxon>
        <taxon>Ascomycota</taxon>
        <taxon>Pezizomycotina</taxon>
        <taxon>Eurotiomycetes</taxon>
        <taxon>Eurotiomycetidae</taxon>
        <taxon>Eurotiales</taxon>
        <taxon>Aspergillaceae</taxon>
        <taxon>Penicillium</taxon>
    </lineage>
</organism>
<dbReference type="Gene3D" id="3.40.390.10">
    <property type="entry name" value="Collagenase (Catalytic Domain)"/>
    <property type="match status" value="1"/>
</dbReference>
<dbReference type="Proteomes" id="UP001141434">
    <property type="component" value="Unassembled WGS sequence"/>
</dbReference>
<comment type="caution">
    <text evidence="2">The sequence shown here is derived from an EMBL/GenBank/DDBJ whole genome shotgun (WGS) entry which is preliminary data.</text>
</comment>
<proteinExistence type="predicted"/>
<sequence>MRGLMLRSLLVVALALSLLISGGLSYNDIPDRDPRSLKASQLFDMIPAGKRGSCANRPVDNTLQDAAQIADKGLSVLEQLVHDAMTNNKNNQGVRWANMGYTMFGGKYKLENIPGDKKRRKKVRVTDGYSRVTKAMYNFQAVQFKLKNDRVQGKLMCGDEDLKLVHKLGDLGLEPKDKLISVAKKDPSNIKGYFLSRYWSPKDSKGAYILDKAFLVYIEDDQYEKWKYGYCHRGRAVMNRPSNLMVLCDRVWRSPTLRDTIRSQSSLIGKPIKDDDGKYLLDQQQTAGLDMLHETFHWISWDITDIKTSRGTAYGFSRCFQLAKEDLQQENPCDLDQSLRNADSHTLFGNGVTLNEVDWYPDGPKEQG</sequence>
<keyword evidence="3" id="KW-1185">Reference proteome</keyword>
<evidence type="ECO:0000313" key="2">
    <source>
        <dbReference type="EMBL" id="KAJ5095845.1"/>
    </source>
</evidence>
<dbReference type="GeneID" id="81394951"/>
<dbReference type="InterPro" id="IPR024079">
    <property type="entry name" value="MetalloPept_cat_dom_sf"/>
</dbReference>